<evidence type="ECO:0000256" key="1">
    <source>
        <dbReference type="ARBA" id="ARBA00022729"/>
    </source>
</evidence>
<comment type="caution">
    <text evidence="3">Lacks conserved residue(s) required for the propagation of feature annotation.</text>
</comment>
<keyword evidence="6" id="KW-1185">Reference proteome</keyword>
<dbReference type="GO" id="GO:0006642">
    <property type="term" value="P:triglyceride mobilization"/>
    <property type="evidence" value="ECO:0007669"/>
    <property type="project" value="TreeGrafter"/>
</dbReference>
<dbReference type="InterPro" id="IPR011030">
    <property type="entry name" value="Lipovitellin_superhlx_dom"/>
</dbReference>
<dbReference type="Gene3D" id="2.30.230.10">
    <property type="entry name" value="Lipovitellin, beta-sheet shell regions, chain A"/>
    <property type="match status" value="1"/>
</dbReference>
<keyword evidence="1" id="KW-0732">Signal</keyword>
<dbReference type="Gene3D" id="2.20.50.20">
    <property type="entry name" value="Lipovitellin. Chain A, domain 3"/>
    <property type="match status" value="1"/>
</dbReference>
<evidence type="ECO:0000256" key="2">
    <source>
        <dbReference type="ARBA" id="ARBA00023180"/>
    </source>
</evidence>
<dbReference type="SUPFAM" id="SSF56968">
    <property type="entry name" value="Lipovitellin-phosvitin complex, beta-sheet shell regions"/>
    <property type="match status" value="2"/>
</dbReference>
<dbReference type="SUPFAM" id="SSF48431">
    <property type="entry name" value="Lipovitellin-phosvitin complex, superhelical domain"/>
    <property type="match status" value="1"/>
</dbReference>
<dbReference type="InterPro" id="IPR015819">
    <property type="entry name" value="Lipid_transp_b-sht_shell"/>
</dbReference>
<feature type="domain" description="Vitellogenin" evidence="4">
    <location>
        <begin position="49"/>
        <end position="668"/>
    </location>
</feature>
<protein>
    <recommendedName>
        <fullName evidence="4">Vitellogenin domain-containing protein</fullName>
    </recommendedName>
</protein>
<keyword evidence="2" id="KW-0325">Glycoprotein</keyword>
<name>A0A3Q3W5M4_MOLML</name>
<evidence type="ECO:0000313" key="6">
    <source>
        <dbReference type="Proteomes" id="UP000261620"/>
    </source>
</evidence>
<accession>A0A3Q3W5M4</accession>
<dbReference type="GO" id="GO:0034362">
    <property type="term" value="C:low-density lipoprotein particle"/>
    <property type="evidence" value="ECO:0007669"/>
    <property type="project" value="TreeGrafter"/>
</dbReference>
<reference evidence="5" key="1">
    <citation type="submission" date="2025-08" db="UniProtKB">
        <authorList>
            <consortium name="Ensembl"/>
        </authorList>
    </citation>
    <scope>IDENTIFICATION</scope>
</reference>
<evidence type="ECO:0000313" key="5">
    <source>
        <dbReference type="Ensembl" id="ENSMMOP00000003814.1"/>
    </source>
</evidence>
<proteinExistence type="predicted"/>
<organism evidence="5 6">
    <name type="scientific">Mola mola</name>
    <name type="common">Ocean sunfish</name>
    <name type="synonym">Tetraodon mola</name>
    <dbReference type="NCBI Taxonomy" id="94237"/>
    <lineage>
        <taxon>Eukaryota</taxon>
        <taxon>Metazoa</taxon>
        <taxon>Chordata</taxon>
        <taxon>Craniata</taxon>
        <taxon>Vertebrata</taxon>
        <taxon>Euteleostomi</taxon>
        <taxon>Actinopterygii</taxon>
        <taxon>Neopterygii</taxon>
        <taxon>Teleostei</taxon>
        <taxon>Neoteleostei</taxon>
        <taxon>Acanthomorphata</taxon>
        <taxon>Eupercaria</taxon>
        <taxon>Tetraodontiformes</taxon>
        <taxon>Molidae</taxon>
        <taxon>Mola</taxon>
    </lineage>
</organism>
<dbReference type="SMART" id="SM01169">
    <property type="entry name" value="DUF1943"/>
    <property type="match status" value="1"/>
</dbReference>
<dbReference type="GO" id="GO:0050750">
    <property type="term" value="F:low-density lipoprotein particle receptor binding"/>
    <property type="evidence" value="ECO:0007669"/>
    <property type="project" value="TreeGrafter"/>
</dbReference>
<dbReference type="GO" id="GO:0042632">
    <property type="term" value="P:cholesterol homeostasis"/>
    <property type="evidence" value="ECO:0007669"/>
    <property type="project" value="TreeGrafter"/>
</dbReference>
<dbReference type="Pfam" id="PF01347">
    <property type="entry name" value="Vitellogenin_N"/>
    <property type="match status" value="1"/>
</dbReference>
<sequence>VDPPREANLWGGFKHVTVSTGPEGNVPTSVPESLEFANLLLTCAVAKRYKTLHKYEYRYEAESLNGINGASELKNGPKVEIEVPQTCSFIVRTTGCSLSEVVDMDAEGNPVFGPAPSSAAFAAEMERYPLKVVVDGVYDVKLYPEDGESTTILNFKRGIISALAVPLLEEDKNKYMPTIHGKCRTRYVVNAAANIATDVSLSRDLSRCDKFVPMRDYTSPLALISGMHYPLAQLIRSSQTCNYRFNNRKKHMTFGSCTEKHILIPFSHKGEYGVTNVGKQELTLVQVSSHNDRVFHHGDTVKGLHMEAVGDKSFVQDRDVALNLLRELATLPQSSGEKRAHLFHKLVTAVRGMKAETLRPAIPDALAVSRVLTYQVLAQCGTPECSSAIMQIFRTFDSSSLEVDAGVFALGLISNPSALLINDMLEMAKFKLSKPIMYALSNVVKRFYKAEGKLIPEIHSVAEFMAARLDDCSGDMDNTFMTLRVSISVYHSTLMLMKALISRTSPAVQQAAIQVYRLTSVPEEGREVLMQVLLDRASPMQKRIAAYLVLMKDPQPTELSLLADVLSKEQDQQVRSFVESHIINIMSTTEQKIRNALQDNEIGTIMDPTKFSRNYKIGSVEGNMIFDGTSYLPKEVMLEMTLKAFGYDIDMMEIGMEGKGFEPTVEALFGKDGFFPDTVLKTMYFVSDHMPLRLNEILQNMVPNLKRNKKRNLMRDIGHNLNKLVRELKTGESPEAMVYLRLLGNELGYLRTNELMSMGPDSVKLTIPAPTSPTKLFQMK</sequence>
<evidence type="ECO:0000256" key="3">
    <source>
        <dbReference type="PROSITE-ProRule" id="PRU00557"/>
    </source>
</evidence>
<dbReference type="GO" id="GO:0120020">
    <property type="term" value="F:cholesterol transfer activity"/>
    <property type="evidence" value="ECO:0007669"/>
    <property type="project" value="TreeGrafter"/>
</dbReference>
<dbReference type="FunFam" id="2.30.230.10:FF:000003">
    <property type="entry name" value="Apolipoprotein B"/>
    <property type="match status" value="1"/>
</dbReference>
<dbReference type="InterPro" id="IPR052418">
    <property type="entry name" value="Apolipoprotein_B"/>
</dbReference>
<dbReference type="InterPro" id="IPR015255">
    <property type="entry name" value="Vitellinogen_open_b-sht"/>
</dbReference>
<dbReference type="Pfam" id="PF09172">
    <property type="entry name" value="Vit_open_b-sht"/>
    <property type="match status" value="1"/>
</dbReference>
<reference evidence="5" key="2">
    <citation type="submission" date="2025-09" db="UniProtKB">
        <authorList>
            <consortium name="Ensembl"/>
        </authorList>
    </citation>
    <scope>IDENTIFICATION</scope>
</reference>
<dbReference type="InterPro" id="IPR015816">
    <property type="entry name" value="Vitellinogen_b-sht_N"/>
</dbReference>
<dbReference type="Proteomes" id="UP000261620">
    <property type="component" value="Unplaced"/>
</dbReference>
<dbReference type="SMART" id="SM00638">
    <property type="entry name" value="LPD_N"/>
    <property type="match status" value="1"/>
</dbReference>
<dbReference type="PROSITE" id="PS51211">
    <property type="entry name" value="VITELLOGENIN"/>
    <property type="match status" value="1"/>
</dbReference>
<dbReference type="GO" id="GO:0034361">
    <property type="term" value="C:very-low-density lipoprotein particle"/>
    <property type="evidence" value="ECO:0007669"/>
    <property type="project" value="TreeGrafter"/>
</dbReference>
<dbReference type="GO" id="GO:0030301">
    <property type="term" value="P:cholesterol transport"/>
    <property type="evidence" value="ECO:0007669"/>
    <property type="project" value="TreeGrafter"/>
</dbReference>
<dbReference type="PANTHER" id="PTHR13769:SF5">
    <property type="entry name" value="APOLIPOPROTEIN B-100-RELATED"/>
    <property type="match status" value="1"/>
</dbReference>
<dbReference type="Gene3D" id="1.25.10.20">
    <property type="entry name" value="Vitellinogen, superhelical"/>
    <property type="match status" value="1"/>
</dbReference>
<dbReference type="InterPro" id="IPR015817">
    <property type="entry name" value="Vitellinogen_open_b-sht_sub1"/>
</dbReference>
<dbReference type="Ensembl" id="ENSMMOT00000003884.1">
    <property type="protein sequence ID" value="ENSMMOP00000003814.1"/>
    <property type="gene ID" value="ENSMMOG00000003038.1"/>
</dbReference>
<dbReference type="InterPro" id="IPR001747">
    <property type="entry name" value="Vitellogenin_N"/>
</dbReference>
<dbReference type="GO" id="GO:0042953">
    <property type="term" value="P:lipoprotein transport"/>
    <property type="evidence" value="ECO:0007669"/>
    <property type="project" value="TreeGrafter"/>
</dbReference>
<dbReference type="AlphaFoldDB" id="A0A3Q3W5M4"/>
<dbReference type="GO" id="GO:0034359">
    <property type="term" value="C:mature chylomicron"/>
    <property type="evidence" value="ECO:0007669"/>
    <property type="project" value="TreeGrafter"/>
</dbReference>
<evidence type="ECO:0000259" key="4">
    <source>
        <dbReference type="PROSITE" id="PS51211"/>
    </source>
</evidence>
<dbReference type="PANTHER" id="PTHR13769">
    <property type="entry name" value="APOLIPOPROTEIN B"/>
    <property type="match status" value="1"/>
</dbReference>